<sequence>MSPFIEKKCRLPGTLCPLFLQIGDMEEGTHKYIETLISKKKVGEILFPTDFRGTGTQAAIKKALSRLTRTGKVKRLAHGIYYIPKIDPVLGELLPDADEVIKMLARKEHIRVRPAGAFAIHQLGLTTQVPTKRVYLTDGNAKQFKLGKMQVRFKPTPARKLATKGKISSLVIQAIEELGTSHINEEIEKKIRELLLQEDPRKLKHDLTLASARVNDYIIKLMKKNITKNDRMATIDT</sequence>
<gene>
    <name evidence="1" type="ORF">KK083_03405</name>
</gene>
<dbReference type="InterPro" id="IPR045738">
    <property type="entry name" value="DUF6088"/>
</dbReference>
<dbReference type="AlphaFoldDB" id="A0AAP2DIB6"/>
<dbReference type="RefSeq" id="WP_254160701.1">
    <property type="nucleotide sequence ID" value="NZ_JAHESF010000002.1"/>
</dbReference>
<name>A0AAP2DIB6_9BACT</name>
<dbReference type="Proteomes" id="UP001319200">
    <property type="component" value="Unassembled WGS sequence"/>
</dbReference>
<keyword evidence="2" id="KW-1185">Reference proteome</keyword>
<dbReference type="Pfam" id="PF19570">
    <property type="entry name" value="DUF6088"/>
    <property type="match status" value="1"/>
</dbReference>
<accession>A0AAP2DIB6</accession>
<protein>
    <recommendedName>
        <fullName evidence="3">Type IV toxin-antitoxin system AbiEi family antitoxin domain-containing protein</fullName>
    </recommendedName>
</protein>
<comment type="caution">
    <text evidence="1">The sequence shown here is derived from an EMBL/GenBank/DDBJ whole genome shotgun (WGS) entry which is preliminary data.</text>
</comment>
<reference evidence="1 2" key="1">
    <citation type="submission" date="2021-05" db="EMBL/GenBank/DDBJ databases">
        <title>A Polyphasic approach of four new species of the genus Ohtaekwangia: Ohtaekwangia histidinii sp. nov., Ohtaekwangia cretensis sp. nov., Ohtaekwangia indiensis sp. nov., Ohtaekwangia reichenbachii sp. nov. from diverse environment.</title>
        <authorList>
            <person name="Octaviana S."/>
        </authorList>
    </citation>
    <scope>NUCLEOTIDE SEQUENCE [LARGE SCALE GENOMIC DNA]</scope>
    <source>
        <strain evidence="1 2">PWU4</strain>
    </source>
</reference>
<evidence type="ECO:0008006" key="3">
    <source>
        <dbReference type="Google" id="ProtNLM"/>
    </source>
</evidence>
<organism evidence="1 2">
    <name type="scientific">Chryseosolibacter histidini</name>
    <dbReference type="NCBI Taxonomy" id="2782349"/>
    <lineage>
        <taxon>Bacteria</taxon>
        <taxon>Pseudomonadati</taxon>
        <taxon>Bacteroidota</taxon>
        <taxon>Cytophagia</taxon>
        <taxon>Cytophagales</taxon>
        <taxon>Chryseotaleaceae</taxon>
        <taxon>Chryseosolibacter</taxon>
    </lineage>
</organism>
<proteinExistence type="predicted"/>
<dbReference type="EMBL" id="JAHESF010000002">
    <property type="protein sequence ID" value="MBT1695908.1"/>
    <property type="molecule type" value="Genomic_DNA"/>
</dbReference>
<evidence type="ECO:0000313" key="1">
    <source>
        <dbReference type="EMBL" id="MBT1695908.1"/>
    </source>
</evidence>
<evidence type="ECO:0000313" key="2">
    <source>
        <dbReference type="Proteomes" id="UP001319200"/>
    </source>
</evidence>